<evidence type="ECO:0000313" key="2">
    <source>
        <dbReference type="Proteomes" id="UP000009886"/>
    </source>
</evidence>
<dbReference type="AlphaFoldDB" id="K9FFA4"/>
<name>K9FFA4_PEND1</name>
<accession>K9FFA4</accession>
<reference evidence="2" key="1">
    <citation type="journal article" date="2012" name="BMC Genomics">
        <title>Genome sequence of the necrotrophic fungus Penicillium digitatum, the main postharvest pathogen of citrus.</title>
        <authorList>
            <person name="Marcet-Houben M."/>
            <person name="Ballester A.-R."/>
            <person name="de la Fuente B."/>
            <person name="Harries E."/>
            <person name="Marcos J.F."/>
            <person name="Gonzalez-Candelas L."/>
            <person name="Gabaldon T."/>
        </authorList>
    </citation>
    <scope>NUCLEOTIDE SEQUENCE [LARGE SCALE GENOMIC DNA]</scope>
    <source>
        <strain evidence="2">Pd1 / CECT 20795</strain>
    </source>
</reference>
<dbReference type="Proteomes" id="UP000009886">
    <property type="component" value="Unassembled WGS sequence"/>
</dbReference>
<dbReference type="KEGG" id="pdp:PDIP_69750"/>
<comment type="caution">
    <text evidence="1">The sequence shown here is derived from an EMBL/GenBank/DDBJ whole genome shotgun (WGS) entry which is preliminary data.</text>
</comment>
<evidence type="ECO:0000313" key="1">
    <source>
        <dbReference type="EMBL" id="EKV08140.1"/>
    </source>
</evidence>
<sequence length="41" mass="4701">MTLEDHHSSFIECLPILGNIILNHVSIIDSLGHFPFLNREK</sequence>
<dbReference type="VEuPathDB" id="FungiDB:PDIP_69750"/>
<proteinExistence type="predicted"/>
<organism evidence="1 2">
    <name type="scientific">Penicillium digitatum (strain Pd1 / CECT 20795)</name>
    <name type="common">Green mold</name>
    <dbReference type="NCBI Taxonomy" id="1170230"/>
    <lineage>
        <taxon>Eukaryota</taxon>
        <taxon>Fungi</taxon>
        <taxon>Dikarya</taxon>
        <taxon>Ascomycota</taxon>
        <taxon>Pezizomycotina</taxon>
        <taxon>Eurotiomycetes</taxon>
        <taxon>Eurotiomycetidae</taxon>
        <taxon>Eurotiales</taxon>
        <taxon>Aspergillaceae</taxon>
        <taxon>Penicillium</taxon>
    </lineage>
</organism>
<gene>
    <name evidence="1" type="ORF">PDIP_69750</name>
</gene>
<dbReference type="EMBL" id="AKCU01000446">
    <property type="protein sequence ID" value="EKV08140.1"/>
    <property type="molecule type" value="Genomic_DNA"/>
</dbReference>
<protein>
    <submittedName>
        <fullName evidence="1">Uncharacterized protein</fullName>
    </submittedName>
</protein>
<dbReference type="HOGENOM" id="CLU_3279674_0_0_1"/>